<dbReference type="EMBL" id="JAPNKA010000001">
    <property type="protein sequence ID" value="MCY1074122.1"/>
    <property type="molecule type" value="Genomic_DNA"/>
</dbReference>
<protein>
    <submittedName>
        <fullName evidence="2">Uncharacterized protein</fullName>
    </submittedName>
</protein>
<feature type="region of interest" description="Disordered" evidence="1">
    <location>
        <begin position="79"/>
        <end position="105"/>
    </location>
</feature>
<reference evidence="2 3" key="1">
    <citation type="submission" date="2022-11" db="EMBL/GenBank/DDBJ databases">
        <title>Minimal conservation of predation-associated metabolite biosynthetic gene clusters underscores biosynthetic potential of Myxococcota including descriptions for ten novel species: Archangium lansinium sp. nov., Myxococcus landrumus sp. nov., Nannocystis bai.</title>
        <authorList>
            <person name="Ahearne A."/>
            <person name="Stevens C."/>
            <person name="Phillips K."/>
        </authorList>
    </citation>
    <scope>NUCLEOTIDE SEQUENCE [LARGE SCALE GENOMIC DNA]</scope>
    <source>
        <strain evidence="2 3">MIWBW</strain>
    </source>
</reference>
<proteinExistence type="predicted"/>
<evidence type="ECO:0000256" key="1">
    <source>
        <dbReference type="SAM" id="MobiDB-lite"/>
    </source>
</evidence>
<accession>A0ABT3ZZK5</accession>
<organism evidence="2 3">
    <name type="scientific">Archangium lansingense</name>
    <dbReference type="NCBI Taxonomy" id="2995310"/>
    <lineage>
        <taxon>Bacteria</taxon>
        <taxon>Pseudomonadati</taxon>
        <taxon>Myxococcota</taxon>
        <taxon>Myxococcia</taxon>
        <taxon>Myxococcales</taxon>
        <taxon>Cystobacterineae</taxon>
        <taxon>Archangiaceae</taxon>
        <taxon>Archangium</taxon>
    </lineage>
</organism>
<sequence>MKKIVPYALVPLLGLVAWTLWAHHERAAELEQARAEMSELRASMQQQARQNAAEVATARQLLEQTTQVQVQTARRLAAAEAQAPTASTEKAAPASPPDVALAPEAPTPREISDHVEEVFYQEPSDPQWEASAVQGLRDRLTTLLPEKAQVRSLECHSSLCRLELSFSEEEQLQRFMSGQTQGEGLWKGASMTFREENTGAEVVAVSYLVREGHSLPFPPEGR</sequence>
<keyword evidence="3" id="KW-1185">Reference proteome</keyword>
<name>A0ABT3ZZK5_9BACT</name>
<dbReference type="Proteomes" id="UP001207654">
    <property type="component" value="Unassembled WGS sequence"/>
</dbReference>
<evidence type="ECO:0000313" key="3">
    <source>
        <dbReference type="Proteomes" id="UP001207654"/>
    </source>
</evidence>
<comment type="caution">
    <text evidence="2">The sequence shown here is derived from an EMBL/GenBank/DDBJ whole genome shotgun (WGS) entry which is preliminary data.</text>
</comment>
<evidence type="ECO:0000313" key="2">
    <source>
        <dbReference type="EMBL" id="MCY1074122.1"/>
    </source>
</evidence>
<dbReference type="RefSeq" id="WP_267533103.1">
    <property type="nucleotide sequence ID" value="NZ_JAPNKA010000001.1"/>
</dbReference>
<gene>
    <name evidence="2" type="ORF">OV287_06460</name>
</gene>